<dbReference type="SUPFAM" id="SSF52968">
    <property type="entry name" value="B12-dependent dehydatase associated subunit"/>
    <property type="match status" value="1"/>
</dbReference>
<dbReference type="Proteomes" id="UP000658980">
    <property type="component" value="Unassembled WGS sequence"/>
</dbReference>
<protein>
    <submittedName>
        <fullName evidence="1">Glycerol dehydratase reactivase beta/small subunit family protein</fullName>
    </submittedName>
</protein>
<organism evidence="1 2">
    <name type="scientific">Planococcus wigleyi</name>
    <dbReference type="NCBI Taxonomy" id="2762216"/>
    <lineage>
        <taxon>Bacteria</taxon>
        <taxon>Bacillati</taxon>
        <taxon>Bacillota</taxon>
        <taxon>Bacilli</taxon>
        <taxon>Bacillales</taxon>
        <taxon>Caryophanaceae</taxon>
        <taxon>Planococcus</taxon>
    </lineage>
</organism>
<keyword evidence="2" id="KW-1185">Reference proteome</keyword>
<dbReference type="RefSeq" id="WP_191713662.1">
    <property type="nucleotide sequence ID" value="NZ_JACSPU010000001.1"/>
</dbReference>
<evidence type="ECO:0000313" key="2">
    <source>
        <dbReference type="Proteomes" id="UP000658980"/>
    </source>
</evidence>
<sequence length="109" mass="12143">MSLREVYVLILHHDIQLDELKEVCAGLEEEGVPYLLQEEKQLDTCIQLSAKAASNSPLQVGIGIDRFGNICVQHEKLEKDKPYLRGELKSSRKAGKNAARLVKGLSLTL</sequence>
<accession>A0ABR8W8Q8</accession>
<comment type="caution">
    <text evidence="1">The sequence shown here is derived from an EMBL/GenBank/DDBJ whole genome shotgun (WGS) entry which is preliminary data.</text>
</comment>
<gene>
    <name evidence="1" type="ORF">H9630_01165</name>
</gene>
<dbReference type="InterPro" id="IPR010254">
    <property type="entry name" value="B12-dep_deHydtase_bsu"/>
</dbReference>
<proteinExistence type="predicted"/>
<dbReference type="Pfam" id="PF02288">
    <property type="entry name" value="Dehydratase_MU"/>
    <property type="match status" value="1"/>
</dbReference>
<name>A0ABR8W8Q8_9BACL</name>
<dbReference type="InterPro" id="IPR003208">
    <property type="entry name" value="Dehydtase/Dehydtase_re"/>
</dbReference>
<evidence type="ECO:0000313" key="1">
    <source>
        <dbReference type="EMBL" id="MBD8013410.1"/>
    </source>
</evidence>
<dbReference type="EMBL" id="JACSPU010000001">
    <property type="protein sequence ID" value="MBD8013410.1"/>
    <property type="molecule type" value="Genomic_DNA"/>
</dbReference>
<dbReference type="Gene3D" id="3.40.50.10150">
    <property type="entry name" value="B12-dependent dehydatase associated subunit"/>
    <property type="match status" value="1"/>
</dbReference>
<reference evidence="1 2" key="1">
    <citation type="submission" date="2020-08" db="EMBL/GenBank/DDBJ databases">
        <title>A Genomic Blueprint of the Chicken Gut Microbiome.</title>
        <authorList>
            <person name="Gilroy R."/>
            <person name="Ravi A."/>
            <person name="Getino M."/>
            <person name="Pursley I."/>
            <person name="Horton D.L."/>
            <person name="Alikhan N.-F."/>
            <person name="Baker D."/>
            <person name="Gharbi K."/>
            <person name="Hall N."/>
            <person name="Watson M."/>
            <person name="Adriaenssens E.M."/>
            <person name="Foster-Nyarko E."/>
            <person name="Jarju S."/>
            <person name="Secka A."/>
            <person name="Antonio M."/>
            <person name="Oren A."/>
            <person name="Chaudhuri R."/>
            <person name="La Ragione R.M."/>
            <person name="Hildebrand F."/>
            <person name="Pallen M.J."/>
        </authorList>
    </citation>
    <scope>NUCLEOTIDE SEQUENCE [LARGE SCALE GENOMIC DNA]</scope>
    <source>
        <strain evidence="1 2">Sa1BUA13</strain>
    </source>
</reference>